<evidence type="ECO:0000313" key="3">
    <source>
        <dbReference type="Proteomes" id="UP001217089"/>
    </source>
</evidence>
<keyword evidence="3" id="KW-1185">Reference proteome</keyword>
<dbReference type="PRINTS" id="PR01210">
    <property type="entry name" value="GGTRANSPTASE"/>
</dbReference>
<evidence type="ECO:0000256" key="1">
    <source>
        <dbReference type="SAM" id="Phobius"/>
    </source>
</evidence>
<dbReference type="PANTHER" id="PTHR11686:SF9">
    <property type="entry name" value="RE13973P"/>
    <property type="match status" value="1"/>
</dbReference>
<reference evidence="2 3" key="1">
    <citation type="submission" date="2022-12" db="EMBL/GenBank/DDBJ databases">
        <title>Chromosome-level genome of Tegillarca granosa.</title>
        <authorList>
            <person name="Kim J."/>
        </authorList>
    </citation>
    <scope>NUCLEOTIDE SEQUENCE [LARGE SCALE GENOMIC DNA]</scope>
    <source>
        <strain evidence="2">Teg-2019</strain>
        <tissue evidence="2">Adductor muscle</tissue>
    </source>
</reference>
<dbReference type="InterPro" id="IPR043137">
    <property type="entry name" value="GGT_ssub_C"/>
</dbReference>
<name>A0ABQ9F7J0_TEGGR</name>
<comment type="caution">
    <text evidence="2">The sequence shown here is derived from an EMBL/GenBank/DDBJ whole genome shotgun (WGS) entry which is preliminary data.</text>
</comment>
<dbReference type="Pfam" id="PF01019">
    <property type="entry name" value="G_glu_transpept"/>
    <property type="match status" value="1"/>
</dbReference>
<dbReference type="InterPro" id="IPR043138">
    <property type="entry name" value="GGT_lsub"/>
</dbReference>
<dbReference type="Gene3D" id="3.60.20.40">
    <property type="match status" value="1"/>
</dbReference>
<dbReference type="Gene3D" id="1.10.246.130">
    <property type="match status" value="1"/>
</dbReference>
<feature type="transmembrane region" description="Helical" evidence="1">
    <location>
        <begin position="120"/>
        <end position="141"/>
    </location>
</feature>
<evidence type="ECO:0000313" key="2">
    <source>
        <dbReference type="EMBL" id="KAJ8313340.1"/>
    </source>
</evidence>
<dbReference type="SUPFAM" id="SSF56235">
    <property type="entry name" value="N-terminal nucleophile aminohydrolases (Ntn hydrolases)"/>
    <property type="match status" value="1"/>
</dbReference>
<sequence>MAQRNLLEQNEPLLTEDEQFVSYDDYESLTNLKRNRRKNRLLLKQYVPIVLFCVQNKKGTHPEDFLLYVSFPIFYGENIMLALNMKDRTPLVESGLGYTSYDAIFDGVGNGGAPKLRNRLCLLVVAGILFVIGLAVALYFLSDNINTPQNPEFPPSPSILGKYKNAAVASDLPTCSNIGNLGIRLILQKFMRYSTKKRIKCRCSHSSVNMLRNTKQSLTFNARETAPLGATKDMFVKDPRKSTEGGLAIGVPGEVKGYLTVHKKYGKLKWEELFKPSIDLAKNGFKVPKHLADAFQTSKDKIQKFPEMKKTYTNPKTNKLYKEGDIIKLPKLAKTLSTLASNGESFYNGQLSKDMAQELSTEGALINSTDLKNYVVKSTNPLTIKLLDGSVLFSPPPPSGGAVLSFILNILDGFQINPENLKTKKEKLLTYHRIIEAFKFAYAKRTDLGDPDFNPANMTQLVKNLTSRSYADMTRGKIWDNTTHGIDYYGPTFYDRFTKSTAHLSIVGNDGLAVSVTSTVNTRPLSSMCPAILVDKDNKIKLVVGAAGGSRITTATAWTAARVLWFGENIKQAIDSRRLHHQLLPPFISYEPEFPQYYLDGFEKLNHNISITKLGESITNGIMRNGDYLYANCDFRREGSQPAVKSFESWKILILFFYFQPNKYQLQLDLKKNPLSQITISAIIKRDFKI</sequence>
<protein>
    <submittedName>
        <fullName evidence="2">Uncharacterized protein</fullName>
    </submittedName>
</protein>
<organism evidence="2 3">
    <name type="scientific">Tegillarca granosa</name>
    <name type="common">Malaysian cockle</name>
    <name type="synonym">Anadara granosa</name>
    <dbReference type="NCBI Taxonomy" id="220873"/>
    <lineage>
        <taxon>Eukaryota</taxon>
        <taxon>Metazoa</taxon>
        <taxon>Spiralia</taxon>
        <taxon>Lophotrochozoa</taxon>
        <taxon>Mollusca</taxon>
        <taxon>Bivalvia</taxon>
        <taxon>Autobranchia</taxon>
        <taxon>Pteriomorphia</taxon>
        <taxon>Arcoida</taxon>
        <taxon>Arcoidea</taxon>
        <taxon>Arcidae</taxon>
        <taxon>Tegillarca</taxon>
    </lineage>
</organism>
<dbReference type="InterPro" id="IPR000101">
    <property type="entry name" value="GGT_peptidase"/>
</dbReference>
<dbReference type="PANTHER" id="PTHR11686">
    <property type="entry name" value="GAMMA GLUTAMYL TRANSPEPTIDASE"/>
    <property type="match status" value="1"/>
</dbReference>
<dbReference type="Proteomes" id="UP001217089">
    <property type="component" value="Unassembled WGS sequence"/>
</dbReference>
<proteinExistence type="predicted"/>
<keyword evidence="1" id="KW-0472">Membrane</keyword>
<dbReference type="InterPro" id="IPR029055">
    <property type="entry name" value="Ntn_hydrolases_N"/>
</dbReference>
<accession>A0ABQ9F7J0</accession>
<keyword evidence="1" id="KW-1133">Transmembrane helix</keyword>
<keyword evidence="1" id="KW-0812">Transmembrane</keyword>
<dbReference type="EMBL" id="JARBDR010000376">
    <property type="protein sequence ID" value="KAJ8313340.1"/>
    <property type="molecule type" value="Genomic_DNA"/>
</dbReference>
<gene>
    <name evidence="2" type="ORF">KUTeg_009126</name>
</gene>